<dbReference type="RefSeq" id="WP_146916012.1">
    <property type="nucleotide sequence ID" value="NZ_CP042430.1"/>
</dbReference>
<keyword evidence="2" id="KW-1133">Transmembrane helix</keyword>
<evidence type="ECO:0000256" key="2">
    <source>
        <dbReference type="SAM" id="Phobius"/>
    </source>
</evidence>
<organism evidence="3 4">
    <name type="scientific">Baekduia soli</name>
    <dbReference type="NCBI Taxonomy" id="496014"/>
    <lineage>
        <taxon>Bacteria</taxon>
        <taxon>Bacillati</taxon>
        <taxon>Actinomycetota</taxon>
        <taxon>Thermoleophilia</taxon>
        <taxon>Solirubrobacterales</taxon>
        <taxon>Baekduiaceae</taxon>
        <taxon>Baekduia</taxon>
    </lineage>
</organism>
<keyword evidence="4" id="KW-1185">Reference proteome</keyword>
<feature type="transmembrane region" description="Helical" evidence="2">
    <location>
        <begin position="315"/>
        <end position="336"/>
    </location>
</feature>
<dbReference type="Proteomes" id="UP000321805">
    <property type="component" value="Chromosome"/>
</dbReference>
<protein>
    <submittedName>
        <fullName evidence="3">Uncharacterized protein</fullName>
    </submittedName>
</protein>
<evidence type="ECO:0000256" key="1">
    <source>
        <dbReference type="SAM" id="MobiDB-lite"/>
    </source>
</evidence>
<evidence type="ECO:0000313" key="4">
    <source>
        <dbReference type="Proteomes" id="UP000321805"/>
    </source>
</evidence>
<dbReference type="OrthoDB" id="5245167at2"/>
<feature type="compositionally biased region" description="Basic and acidic residues" evidence="1">
    <location>
        <begin position="169"/>
        <end position="178"/>
    </location>
</feature>
<evidence type="ECO:0000313" key="3">
    <source>
        <dbReference type="EMBL" id="QEC46609.1"/>
    </source>
</evidence>
<accession>A0A5B8U0S1</accession>
<keyword evidence="2" id="KW-0472">Membrane</keyword>
<name>A0A5B8U0S1_9ACTN</name>
<sequence>MTPEVRHRAAFELLRFTAAPVSADLAVVELDGRFAAPAGRFTRRPVLVVEHDDAPRLELAPVRAAEQDGRWHSSYAVPVTALRDGRFALGVRGTLLDLPLPDVVEGGDRAAAIAREANRLRRRIEELEDEAAAARADAEAARAGLDAAVDQAREAERTAAAEQAGEAARAAEARRQEAEAAGDARVAEVQARLEAEAARTREALDRAQAAEDRARTEAEGVEVLRAELAEERRRSQETIAELRAAAPPAGDPEPTLALDALAAPAGDEPTTAAPADDATQRLRLEPVARAAGGLADAAVPDPPRHHAKGPSLSPWFAVGALVLFAFLVLGLLLGFLG</sequence>
<feature type="region of interest" description="Disordered" evidence="1">
    <location>
        <begin position="156"/>
        <end position="185"/>
    </location>
</feature>
<dbReference type="KEGG" id="bsol:FSW04_02780"/>
<proteinExistence type="predicted"/>
<dbReference type="EMBL" id="CP042430">
    <property type="protein sequence ID" value="QEC46609.1"/>
    <property type="molecule type" value="Genomic_DNA"/>
</dbReference>
<keyword evidence="2" id="KW-0812">Transmembrane</keyword>
<gene>
    <name evidence="3" type="ORF">FSW04_02780</name>
</gene>
<dbReference type="AlphaFoldDB" id="A0A5B8U0S1"/>
<reference evidence="3 4" key="1">
    <citation type="journal article" date="2018" name="J. Microbiol.">
        <title>Baekduia soli gen. nov., sp. nov., a novel bacterium isolated from the soil of Baekdu Mountain and proposal of a novel family name, Baekduiaceae fam. nov.</title>
        <authorList>
            <person name="An D.S."/>
            <person name="Siddiqi M.Z."/>
            <person name="Kim K.H."/>
            <person name="Yu H.S."/>
            <person name="Im W.T."/>
        </authorList>
    </citation>
    <scope>NUCLEOTIDE SEQUENCE [LARGE SCALE GENOMIC DNA]</scope>
    <source>
        <strain evidence="3 4">BR7-21</strain>
    </source>
</reference>